<feature type="transmembrane region" description="Helical" evidence="1">
    <location>
        <begin position="233"/>
        <end position="252"/>
    </location>
</feature>
<feature type="transmembrane region" description="Helical" evidence="1">
    <location>
        <begin position="126"/>
        <end position="151"/>
    </location>
</feature>
<dbReference type="Proteomes" id="UP001172756">
    <property type="component" value="Unassembled WGS sequence"/>
</dbReference>
<feature type="transmembrane region" description="Helical" evidence="1">
    <location>
        <begin position="91"/>
        <end position="114"/>
    </location>
</feature>
<dbReference type="InterPro" id="IPR009339">
    <property type="entry name" value="DUF998"/>
</dbReference>
<keyword evidence="1" id="KW-1133">Transmembrane helix</keyword>
<feature type="transmembrane region" description="Helical" evidence="1">
    <location>
        <begin position="320"/>
        <end position="340"/>
    </location>
</feature>
<feature type="transmembrane region" description="Helical" evidence="1">
    <location>
        <begin position="57"/>
        <end position="79"/>
    </location>
</feature>
<sequence length="353" mass="36751">MSTSPASSGQPMSTRVNTATELTAMGLGAVAYTAVAGIALLVFGFDDAPIAGEGSVGTYAALASAVATMLAFAAGRYALHLRGGPRISGVLDVVDVAVLALAHGVIALLGWTLVARIMAESFIDATVFWLPILALSGAAAAVSAYVAFLSATHLDAQLLAVVLATFLVLGIIASMLTASDPHWWEENLSSLGITSDLSALAFNLTLIVAGFLLTVLARYATRAIPTAEDSSVGRVRLTLIVIGVFLGCVGIFKVDTQFWIHTAVASGMAIAYAVLTIRLKAWIPGISRAFLPVGWLFFGVIFVLAVMFAIGYYTLTAVELVAGVLIFAWIILFLRTVGALDADVGRDEPPASS</sequence>
<name>A0AB35MKV1_9MICO</name>
<organism evidence="2 3">
    <name type="scientific">Demequina lignilytica</name>
    <dbReference type="NCBI Taxonomy" id="3051663"/>
    <lineage>
        <taxon>Bacteria</taxon>
        <taxon>Bacillati</taxon>
        <taxon>Actinomycetota</taxon>
        <taxon>Actinomycetes</taxon>
        <taxon>Micrococcales</taxon>
        <taxon>Demequinaceae</taxon>
        <taxon>Demequina</taxon>
    </lineage>
</organism>
<dbReference type="Pfam" id="PF06197">
    <property type="entry name" value="DUF998"/>
    <property type="match status" value="1"/>
</dbReference>
<feature type="transmembrane region" description="Helical" evidence="1">
    <location>
        <begin position="199"/>
        <end position="221"/>
    </location>
</feature>
<keyword evidence="1" id="KW-0472">Membrane</keyword>
<gene>
    <name evidence="2" type="ORF">QQ002_12910</name>
</gene>
<feature type="transmembrane region" description="Helical" evidence="1">
    <location>
        <begin position="289"/>
        <end position="314"/>
    </location>
</feature>
<comment type="caution">
    <text evidence="2">The sequence shown here is derived from an EMBL/GenBank/DDBJ whole genome shotgun (WGS) entry which is preliminary data.</text>
</comment>
<proteinExistence type="predicted"/>
<feature type="transmembrane region" description="Helical" evidence="1">
    <location>
        <begin position="158"/>
        <end position="179"/>
    </location>
</feature>
<evidence type="ECO:0000313" key="3">
    <source>
        <dbReference type="Proteomes" id="UP001172756"/>
    </source>
</evidence>
<dbReference type="RefSeq" id="WP_301161014.1">
    <property type="nucleotide sequence ID" value="NZ_JAUHQB010000012.1"/>
</dbReference>
<dbReference type="AlphaFoldDB" id="A0AB35MKV1"/>
<feature type="transmembrane region" description="Helical" evidence="1">
    <location>
        <begin position="22"/>
        <end position="45"/>
    </location>
</feature>
<feature type="transmembrane region" description="Helical" evidence="1">
    <location>
        <begin position="258"/>
        <end position="277"/>
    </location>
</feature>
<reference evidence="2 3" key="1">
    <citation type="submission" date="2023-06" db="EMBL/GenBank/DDBJ databases">
        <title>SYSU T0a273.</title>
        <authorList>
            <person name="Gao L."/>
            <person name="Fang B.-Z."/>
            <person name="Li W.-J."/>
        </authorList>
    </citation>
    <scope>NUCLEOTIDE SEQUENCE [LARGE SCALE GENOMIC DNA]</scope>
    <source>
        <strain evidence="2 3">SYSU T0a273</strain>
    </source>
</reference>
<evidence type="ECO:0000256" key="1">
    <source>
        <dbReference type="SAM" id="Phobius"/>
    </source>
</evidence>
<protein>
    <submittedName>
        <fullName evidence="2">DUF998 domain-containing protein</fullName>
    </submittedName>
</protein>
<dbReference type="EMBL" id="JAUHQB010000012">
    <property type="protein sequence ID" value="MDN4484444.1"/>
    <property type="molecule type" value="Genomic_DNA"/>
</dbReference>
<evidence type="ECO:0000313" key="2">
    <source>
        <dbReference type="EMBL" id="MDN4484444.1"/>
    </source>
</evidence>
<keyword evidence="1" id="KW-0812">Transmembrane</keyword>
<accession>A0AB35MKV1</accession>